<accession>A0AAV4J1I2</accession>
<keyword evidence="1" id="KW-0812">Transmembrane</keyword>
<reference evidence="2 3" key="1">
    <citation type="journal article" date="2021" name="Elife">
        <title>Chloroplast acquisition without the gene transfer in kleptoplastic sea slugs, Plakobranchus ocellatus.</title>
        <authorList>
            <person name="Maeda T."/>
            <person name="Takahashi S."/>
            <person name="Yoshida T."/>
            <person name="Shimamura S."/>
            <person name="Takaki Y."/>
            <person name="Nagai Y."/>
            <person name="Toyoda A."/>
            <person name="Suzuki Y."/>
            <person name="Arimoto A."/>
            <person name="Ishii H."/>
            <person name="Satoh N."/>
            <person name="Nishiyama T."/>
            <person name="Hasebe M."/>
            <person name="Maruyama T."/>
            <person name="Minagawa J."/>
            <person name="Obokata J."/>
            <person name="Shigenobu S."/>
        </authorList>
    </citation>
    <scope>NUCLEOTIDE SEQUENCE [LARGE SCALE GENOMIC DNA]</scope>
</reference>
<organism evidence="2 3">
    <name type="scientific">Elysia marginata</name>
    <dbReference type="NCBI Taxonomy" id="1093978"/>
    <lineage>
        <taxon>Eukaryota</taxon>
        <taxon>Metazoa</taxon>
        <taxon>Spiralia</taxon>
        <taxon>Lophotrochozoa</taxon>
        <taxon>Mollusca</taxon>
        <taxon>Gastropoda</taxon>
        <taxon>Heterobranchia</taxon>
        <taxon>Euthyneura</taxon>
        <taxon>Panpulmonata</taxon>
        <taxon>Sacoglossa</taxon>
        <taxon>Placobranchoidea</taxon>
        <taxon>Plakobranchidae</taxon>
        <taxon>Elysia</taxon>
    </lineage>
</organism>
<feature type="transmembrane region" description="Helical" evidence="1">
    <location>
        <begin position="76"/>
        <end position="101"/>
    </location>
</feature>
<dbReference type="Proteomes" id="UP000762676">
    <property type="component" value="Unassembled WGS sequence"/>
</dbReference>
<gene>
    <name evidence="2" type="ORF">ElyMa_003207300</name>
</gene>
<feature type="transmembrane region" description="Helical" evidence="1">
    <location>
        <begin position="45"/>
        <end position="64"/>
    </location>
</feature>
<protein>
    <submittedName>
        <fullName evidence="2">Uncharacterized protein</fullName>
    </submittedName>
</protein>
<dbReference type="AlphaFoldDB" id="A0AAV4J1I2"/>
<name>A0AAV4J1I2_9GAST</name>
<dbReference type="EMBL" id="BMAT01006598">
    <property type="protein sequence ID" value="GFS16156.1"/>
    <property type="molecule type" value="Genomic_DNA"/>
</dbReference>
<evidence type="ECO:0000313" key="3">
    <source>
        <dbReference type="Proteomes" id="UP000762676"/>
    </source>
</evidence>
<sequence length="114" mass="13031">MSLSLILNGCMNWLLTSTILARKESWQLKELDWSKADYVGIKNSIFPSTWFCFCVQYWAVFVPPQHLYSSNEEEVLVIKHVVVVVVVVVVFAVVVAEQIFIKTSLQFTGFLEAN</sequence>
<evidence type="ECO:0000256" key="1">
    <source>
        <dbReference type="SAM" id="Phobius"/>
    </source>
</evidence>
<comment type="caution">
    <text evidence="2">The sequence shown here is derived from an EMBL/GenBank/DDBJ whole genome shotgun (WGS) entry which is preliminary data.</text>
</comment>
<evidence type="ECO:0000313" key="2">
    <source>
        <dbReference type="EMBL" id="GFS16156.1"/>
    </source>
</evidence>
<proteinExistence type="predicted"/>
<keyword evidence="1" id="KW-1133">Transmembrane helix</keyword>
<keyword evidence="1" id="KW-0472">Membrane</keyword>
<keyword evidence="3" id="KW-1185">Reference proteome</keyword>